<evidence type="ECO:0000256" key="2">
    <source>
        <dbReference type="ARBA" id="ARBA00022741"/>
    </source>
</evidence>
<dbReference type="PROSITE" id="PS00107">
    <property type="entry name" value="PROTEIN_KINASE_ATP"/>
    <property type="match status" value="1"/>
</dbReference>
<evidence type="ECO:0000259" key="6">
    <source>
        <dbReference type="PROSITE" id="PS50011"/>
    </source>
</evidence>
<dbReference type="InterPro" id="IPR050235">
    <property type="entry name" value="CK1_Ser-Thr_kinase"/>
</dbReference>
<dbReference type="Proteomes" id="UP000005622">
    <property type="component" value="Unassembled WGS sequence"/>
</dbReference>
<dbReference type="Proteomes" id="UP000054524">
    <property type="component" value="Unassembled WGS sequence"/>
</dbReference>
<dbReference type="InterPro" id="IPR017441">
    <property type="entry name" value="Protein_kinase_ATP_BS"/>
</dbReference>
<keyword evidence="3 4" id="KW-0067">ATP-binding</keyword>
<dbReference type="AlphaFoldDB" id="H8Z9S0"/>
<dbReference type="STRING" id="944018.H8Z9S0"/>
<dbReference type="HOGENOM" id="CLU_019279_2_0_1"/>
<keyword evidence="9" id="KW-1185">Reference proteome</keyword>
<dbReference type="GO" id="GO:0005524">
    <property type="term" value="F:ATP binding"/>
    <property type="evidence" value="ECO:0007669"/>
    <property type="project" value="UniProtKB-UniRule"/>
</dbReference>
<dbReference type="OrthoDB" id="5800476at2759"/>
<sequence>MVNIEETKNLAEKERIKEDSHISQIKRARPEYKLPQPGEIIGGYILSEKIGQGSFGIVFEGHAIESTKKVAIKIEIASDVRYSQLENEYTVYKKLNGAEGFPRIECFGQSEAYRHLVMEYLGMSIEDMLAIRNRTFCAKTIFILAKKMIQLIKQMHDIGYVHRDLKPDNFLIGRDPKKIYLIDLGMAKDFIKYGQHIATSGGKKLTGTPRYASVNAHKGNELSRRDDLESIGYIILYLCKGKLPWQGLKESKREKCRIIGEMKKNLKLEEVTKDLPGGASMIEYFNYVNTLNFDTVPDYQYLTSLFDDALQNHGLLDDGVFEWEHVFKGYTESVSDDSLDEEIVKKKPFWKRVLKAFCCI</sequence>
<dbReference type="InterPro" id="IPR011009">
    <property type="entry name" value="Kinase-like_dom_sf"/>
</dbReference>
<accession>A0A086J390</accession>
<feature type="binding site" evidence="4">
    <location>
        <position position="73"/>
    </location>
    <ligand>
        <name>ATP</name>
        <dbReference type="ChEBI" id="CHEBI:30616"/>
    </ligand>
</feature>
<dbReference type="PANTHER" id="PTHR11909">
    <property type="entry name" value="CASEIN KINASE-RELATED"/>
    <property type="match status" value="1"/>
</dbReference>
<evidence type="ECO:0000256" key="3">
    <source>
        <dbReference type="ARBA" id="ARBA00022840"/>
    </source>
</evidence>
<accession>H8Z9S0</accession>
<evidence type="ECO:0000313" key="8">
    <source>
        <dbReference type="EMBL" id="KFG26608.1"/>
    </source>
</evidence>
<keyword evidence="5" id="KW-0723">Serine/threonine-protein kinase</keyword>
<organism evidence="7">
    <name type="scientific">Nematocida ausubeli (strain ATCC PRA-371 / ERTm2)</name>
    <name type="common">Nematode killer fungus</name>
    <dbReference type="NCBI Taxonomy" id="1913371"/>
    <lineage>
        <taxon>Eukaryota</taxon>
        <taxon>Fungi</taxon>
        <taxon>Fungi incertae sedis</taxon>
        <taxon>Microsporidia</taxon>
        <taxon>Nematocida</taxon>
    </lineage>
</organism>
<keyword evidence="7" id="KW-0418">Kinase</keyword>
<dbReference type="Gene3D" id="1.10.510.10">
    <property type="entry name" value="Transferase(Phosphotransferase) domain 1"/>
    <property type="match status" value="1"/>
</dbReference>
<evidence type="ECO:0000256" key="4">
    <source>
        <dbReference type="PROSITE-ProRule" id="PRU10141"/>
    </source>
</evidence>
<gene>
    <name evidence="7" type="ORF">NERG_00341</name>
    <name evidence="8" type="ORF">NESG_00759</name>
</gene>
<keyword evidence="7" id="KW-0808">Transferase</keyword>
<dbReference type="PROSITE" id="PS00108">
    <property type="entry name" value="PROTEIN_KINASE_ST"/>
    <property type="match status" value="1"/>
</dbReference>
<evidence type="ECO:0000256" key="5">
    <source>
        <dbReference type="RuleBase" id="RU000304"/>
    </source>
</evidence>
<evidence type="ECO:0000313" key="9">
    <source>
        <dbReference type="Proteomes" id="UP000054524"/>
    </source>
</evidence>
<reference evidence="7" key="1">
    <citation type="submission" date="2011-03" db="EMBL/GenBank/DDBJ databases">
        <title>The Genome Sequence of Nematocida sp1 strain ERTm2.</title>
        <authorList>
            <consortium name="The Broad Institute Genome Sequencing Platform"/>
            <consortium name="The Broad Institute Genome Sequencing Center for Infectious Disease"/>
            <person name="Cuomo C."/>
            <person name="Troemel E."/>
            <person name="Young S.K."/>
            <person name="Zeng Q."/>
            <person name="Gargeya S."/>
            <person name="Fitzgerald M."/>
            <person name="Haas B."/>
            <person name="Abouelleil A."/>
            <person name="Alvarado L."/>
            <person name="Arachchi H.M."/>
            <person name="Berlin A."/>
            <person name="Brown A."/>
            <person name="Chapman S.B."/>
            <person name="Chen Z."/>
            <person name="Dunbar C."/>
            <person name="Freedman E."/>
            <person name="Gearin G."/>
            <person name="Gellesch M."/>
            <person name="Goldberg J."/>
            <person name="Griggs A."/>
            <person name="Gujja S."/>
            <person name="Heilman E.R."/>
            <person name="Heiman D."/>
            <person name="Howarth C."/>
            <person name="Larson L."/>
            <person name="Lui A."/>
            <person name="MacDonald P.J.P."/>
            <person name="Mehta T."/>
            <person name="Montmayeur A."/>
            <person name="Murphy C."/>
            <person name="Neiman D."/>
            <person name="Pearson M."/>
            <person name="Priest M."/>
            <person name="Roberts A."/>
            <person name="Saif S."/>
            <person name="Shea T."/>
            <person name="Shenoy N."/>
            <person name="Sisk P."/>
            <person name="Stolte C."/>
            <person name="Sykes S."/>
            <person name="White J."/>
            <person name="Yandava C."/>
            <person name="Wortman J."/>
            <person name="Nusbaum C."/>
            <person name="Birren B."/>
        </authorList>
    </citation>
    <scope>NUCLEOTIDE SEQUENCE</scope>
    <source>
        <strain evidence="7">ERTm2</strain>
    </source>
</reference>
<dbReference type="SMART" id="SM00220">
    <property type="entry name" value="S_TKc"/>
    <property type="match status" value="1"/>
</dbReference>
<evidence type="ECO:0000313" key="7">
    <source>
        <dbReference type="EMBL" id="EHY66701.1"/>
    </source>
</evidence>
<evidence type="ECO:0000256" key="1">
    <source>
        <dbReference type="ARBA" id="ARBA00012513"/>
    </source>
</evidence>
<dbReference type="InterPro" id="IPR008271">
    <property type="entry name" value="Ser/Thr_kinase_AS"/>
</dbReference>
<dbReference type="PROSITE" id="PS50011">
    <property type="entry name" value="PROTEIN_KINASE_DOM"/>
    <property type="match status" value="1"/>
</dbReference>
<reference evidence="8" key="2">
    <citation type="submission" date="2012-10" db="EMBL/GenBank/DDBJ databases">
        <authorList>
            <consortium name="The Broad Institute Genome Sequencing Platform"/>
            <consortium name="The Broad Institute Genome Sequencing Center for Infectious Disease"/>
            <person name="Cuomo C."/>
            <person name="Troemel E."/>
            <person name="Walker B."/>
            <person name="Young S.K."/>
            <person name="Zeng Q."/>
            <person name="Gargeya S."/>
            <person name="Fitzgerald M."/>
            <person name="Haas B."/>
            <person name="Abouelleil A."/>
            <person name="Alvarado L."/>
            <person name="Arachchi H.M."/>
            <person name="Berlin A.M."/>
            <person name="Chapman S.B."/>
            <person name="Goldberg J."/>
            <person name="Griggs A."/>
            <person name="Gujja S."/>
            <person name="Hansen M."/>
            <person name="Howarth C."/>
            <person name="Imamovic A."/>
            <person name="Larimer J."/>
            <person name="McCowan C."/>
            <person name="Murphy C."/>
            <person name="Neiman D."/>
            <person name="Pearson M."/>
            <person name="Priest M."/>
            <person name="Roberts A."/>
            <person name="Saif S."/>
            <person name="Shea T."/>
            <person name="Sisk P."/>
            <person name="Sykes S."/>
            <person name="Wortman J."/>
            <person name="Nusbaum C."/>
            <person name="Birren B."/>
        </authorList>
    </citation>
    <scope>NUCLEOTIDE SEQUENCE</scope>
    <source>
        <strain evidence="8">ERTm6</strain>
    </source>
</reference>
<dbReference type="EMBL" id="AKIJ01000002">
    <property type="protein sequence ID" value="KFG26608.1"/>
    <property type="molecule type" value="Genomic_DNA"/>
</dbReference>
<protein>
    <recommendedName>
        <fullName evidence="1">non-specific serine/threonine protein kinase</fullName>
        <ecNumber evidence="1">2.7.11.1</ecNumber>
    </recommendedName>
</protein>
<dbReference type="EMBL" id="JH604633">
    <property type="protein sequence ID" value="EHY66701.1"/>
    <property type="molecule type" value="Genomic_DNA"/>
</dbReference>
<dbReference type="CDD" id="cd14016">
    <property type="entry name" value="STKc_CK1"/>
    <property type="match status" value="1"/>
</dbReference>
<dbReference type="SUPFAM" id="SSF56112">
    <property type="entry name" value="Protein kinase-like (PK-like)"/>
    <property type="match status" value="1"/>
</dbReference>
<dbReference type="InterPro" id="IPR000719">
    <property type="entry name" value="Prot_kinase_dom"/>
</dbReference>
<proteinExistence type="inferred from homology"/>
<keyword evidence="2 4" id="KW-0547">Nucleotide-binding</keyword>
<comment type="similarity">
    <text evidence="5">Belongs to the protein kinase superfamily.</text>
</comment>
<name>H8Z9S0_NEMA1</name>
<feature type="domain" description="Protein kinase" evidence="6">
    <location>
        <begin position="44"/>
        <end position="316"/>
    </location>
</feature>
<dbReference type="GO" id="GO:0004674">
    <property type="term" value="F:protein serine/threonine kinase activity"/>
    <property type="evidence" value="ECO:0007669"/>
    <property type="project" value="UniProtKB-KW"/>
</dbReference>
<dbReference type="Pfam" id="PF00069">
    <property type="entry name" value="Pkinase"/>
    <property type="match status" value="1"/>
</dbReference>
<dbReference type="EC" id="2.7.11.1" evidence="1"/>
<reference evidence="8 9" key="3">
    <citation type="journal article" date="2014" name="Genome Announc.">
        <title>Genome Sequence of the Microsporidian Species Nematocida sp1 Strain ERTm6 (ATCC PRA-372).</title>
        <authorList>
            <person name="Bakowski M.A."/>
            <person name="Priest M."/>
            <person name="Young S."/>
            <person name="Cuomo C.A."/>
            <person name="Troemel E.R."/>
        </authorList>
    </citation>
    <scope>NUCLEOTIDE SEQUENCE [LARGE SCALE GENOMIC DNA]</scope>
    <source>
        <strain evidence="8 9">ERTm6</strain>
    </source>
</reference>